<comment type="cofactor">
    <cofactor evidence="1">
        <name>FAD</name>
        <dbReference type="ChEBI" id="CHEBI:57692"/>
    </cofactor>
</comment>
<evidence type="ECO:0000256" key="17">
    <source>
        <dbReference type="ARBA" id="ARBA00049343"/>
    </source>
</evidence>
<dbReference type="AlphaFoldDB" id="A0A8C5WWB2"/>
<keyword evidence="21" id="KW-1185">Reference proteome</keyword>
<evidence type="ECO:0000256" key="15">
    <source>
        <dbReference type="ARBA" id="ARBA00047616"/>
    </source>
</evidence>
<evidence type="ECO:0000256" key="2">
    <source>
        <dbReference type="ARBA" id="ARBA00004371"/>
    </source>
</evidence>
<dbReference type="Pfam" id="PF13450">
    <property type="entry name" value="NAD_binding_8"/>
    <property type="match status" value="1"/>
</dbReference>
<comment type="catalytic activity">
    <reaction evidence="16">
        <text>an S-polyprenyl-L-cysteine + O2 + H2O = a polyprenal + L-cysteine + H2O2</text>
        <dbReference type="Rhea" id="RHEA:53892"/>
        <dbReference type="Rhea" id="RHEA-COMP:13675"/>
        <dbReference type="Rhea" id="RHEA-COMP:13676"/>
        <dbReference type="ChEBI" id="CHEBI:15377"/>
        <dbReference type="ChEBI" id="CHEBI:15379"/>
        <dbReference type="ChEBI" id="CHEBI:16240"/>
        <dbReference type="ChEBI" id="CHEBI:35235"/>
        <dbReference type="ChEBI" id="CHEBI:137934"/>
        <dbReference type="ChEBI" id="CHEBI:137935"/>
        <dbReference type="EC" id="1.8.3.5"/>
    </reaction>
    <physiologicalReaction direction="left-to-right" evidence="16">
        <dbReference type="Rhea" id="RHEA:53893"/>
    </physiologicalReaction>
</comment>
<proteinExistence type="inferred from homology"/>
<keyword evidence="11" id="KW-0458">Lysosome</keyword>
<comment type="subcellular location">
    <subcellularLocation>
        <location evidence="2">Lysosome</location>
    </subcellularLocation>
</comment>
<dbReference type="GO" id="GO:0005764">
    <property type="term" value="C:lysosome"/>
    <property type="evidence" value="ECO:0007669"/>
    <property type="project" value="UniProtKB-SubCell"/>
</dbReference>
<dbReference type="InterPro" id="IPR017046">
    <property type="entry name" value="Prenylcysteine_Oxase1"/>
</dbReference>
<evidence type="ECO:0000256" key="11">
    <source>
        <dbReference type="ARBA" id="ARBA00023228"/>
    </source>
</evidence>
<dbReference type="Ensembl" id="ENSLLTT00000019068.1">
    <property type="protein sequence ID" value="ENSLLTP00000018381.1"/>
    <property type="gene ID" value="ENSLLTG00000013912.1"/>
</dbReference>
<evidence type="ECO:0000256" key="8">
    <source>
        <dbReference type="ARBA" id="ARBA00022827"/>
    </source>
</evidence>
<keyword evidence="7" id="KW-0732">Signal</keyword>
<comment type="catalytic activity">
    <reaction evidence="17">
        <text>[(2E,6E,10E)-geranylgeranyl]-L-cysteine + O2 + H2O = (2E,6E,10E)-geranylgeranial + L-cysteine + H2O2</text>
        <dbReference type="Rhea" id="RHEA:70407"/>
        <dbReference type="ChEBI" id="CHEBI:15377"/>
        <dbReference type="ChEBI" id="CHEBI:15379"/>
        <dbReference type="ChEBI" id="CHEBI:16240"/>
        <dbReference type="ChEBI" id="CHEBI:35235"/>
        <dbReference type="ChEBI" id="CHEBI:189549"/>
        <dbReference type="ChEBI" id="CHEBI:189554"/>
        <dbReference type="EC" id="1.8.3.5"/>
    </reaction>
    <physiologicalReaction direction="left-to-right" evidence="17">
        <dbReference type="Rhea" id="RHEA:70408"/>
    </physiologicalReaction>
</comment>
<comment type="similarity">
    <text evidence="4">Belongs to the prenylcysteine oxidase family.</text>
</comment>
<dbReference type="GO" id="GO:0071949">
    <property type="term" value="F:FAD binding"/>
    <property type="evidence" value="ECO:0007669"/>
    <property type="project" value="Ensembl"/>
</dbReference>
<dbReference type="InterPro" id="IPR010795">
    <property type="entry name" value="Prenylcys_lyase"/>
</dbReference>
<evidence type="ECO:0000256" key="3">
    <source>
        <dbReference type="ARBA" id="ARBA00005465"/>
    </source>
</evidence>
<dbReference type="InterPro" id="IPR036188">
    <property type="entry name" value="FAD/NAD-bd_sf"/>
</dbReference>
<dbReference type="EC" id="1.4.3.2" evidence="5"/>
<comment type="similarity">
    <text evidence="3">Belongs to the flavin monoamine oxidase family. FIG1 subfamily.</text>
</comment>
<dbReference type="EC" id="1.8.3.5" evidence="12"/>
<dbReference type="GO" id="GO:0030327">
    <property type="term" value="P:prenylated protein catabolic process"/>
    <property type="evidence" value="ECO:0007669"/>
    <property type="project" value="Ensembl"/>
</dbReference>
<evidence type="ECO:0000256" key="10">
    <source>
        <dbReference type="ARBA" id="ARBA00023180"/>
    </source>
</evidence>
<evidence type="ECO:0000256" key="16">
    <source>
        <dbReference type="ARBA" id="ARBA00048495"/>
    </source>
</evidence>
<protein>
    <recommendedName>
        <fullName evidence="13">Prenylcysteine oxidase 1</fullName>
        <ecNumber evidence="5">1.4.3.2</ecNumber>
        <ecNumber evidence="12">1.8.3.5</ecNumber>
    </recommendedName>
</protein>
<feature type="region of interest" description="Disordered" evidence="18">
    <location>
        <begin position="118"/>
        <end position="159"/>
    </location>
</feature>
<name>A0A8C5WWB2_LATLA</name>
<keyword evidence="10" id="KW-0325">Glycoprotein</keyword>
<evidence type="ECO:0000256" key="5">
    <source>
        <dbReference type="ARBA" id="ARBA00012806"/>
    </source>
</evidence>
<evidence type="ECO:0000256" key="1">
    <source>
        <dbReference type="ARBA" id="ARBA00001974"/>
    </source>
</evidence>
<dbReference type="Pfam" id="PF07156">
    <property type="entry name" value="Prenylcys_lyase"/>
    <property type="match status" value="1"/>
</dbReference>
<gene>
    <name evidence="20" type="primary">PCYOX1</name>
</gene>
<dbReference type="Proteomes" id="UP000694406">
    <property type="component" value="Unplaced"/>
</dbReference>
<dbReference type="GO" id="GO:0034361">
    <property type="term" value="C:very-low-density lipoprotein particle"/>
    <property type="evidence" value="ECO:0007669"/>
    <property type="project" value="Ensembl"/>
</dbReference>
<evidence type="ECO:0000256" key="7">
    <source>
        <dbReference type="ARBA" id="ARBA00022729"/>
    </source>
</evidence>
<dbReference type="Gene3D" id="3.50.50.60">
    <property type="entry name" value="FAD/NAD(P)-binding domain"/>
    <property type="match status" value="1"/>
</dbReference>
<dbReference type="GO" id="GO:0030328">
    <property type="term" value="P:prenylcysteine catabolic process"/>
    <property type="evidence" value="ECO:0007669"/>
    <property type="project" value="Ensembl"/>
</dbReference>
<organism evidence="20 21">
    <name type="scientific">Laticauda laticaudata</name>
    <name type="common">Blue-ringed sea krait</name>
    <name type="synonym">Blue-lipped sea krait</name>
    <dbReference type="NCBI Taxonomy" id="8630"/>
    <lineage>
        <taxon>Eukaryota</taxon>
        <taxon>Metazoa</taxon>
        <taxon>Chordata</taxon>
        <taxon>Craniata</taxon>
        <taxon>Vertebrata</taxon>
        <taxon>Euteleostomi</taxon>
        <taxon>Lepidosauria</taxon>
        <taxon>Squamata</taxon>
        <taxon>Bifurcata</taxon>
        <taxon>Unidentata</taxon>
        <taxon>Episquamata</taxon>
        <taxon>Toxicofera</taxon>
        <taxon>Serpentes</taxon>
        <taxon>Colubroidea</taxon>
        <taxon>Elapidae</taxon>
        <taxon>Laticaudinae</taxon>
        <taxon>Laticauda</taxon>
    </lineage>
</organism>
<dbReference type="FunFam" id="3.50.50.60:FF:000081">
    <property type="entry name" value="prenylcysteine oxidase 1"/>
    <property type="match status" value="1"/>
</dbReference>
<dbReference type="GO" id="GO:0001735">
    <property type="term" value="F:prenylcysteine oxidase activity"/>
    <property type="evidence" value="ECO:0007669"/>
    <property type="project" value="UniProtKB-EC"/>
</dbReference>
<comment type="catalytic activity">
    <reaction evidence="15">
        <text>S-(2E,6E)-farnesyl-L-cysteine + O2 + H2O = (2E,6E)-farnesal + L-cysteine + H2O2</text>
        <dbReference type="Rhea" id="RHEA:30231"/>
        <dbReference type="ChEBI" id="CHEBI:15377"/>
        <dbReference type="ChEBI" id="CHEBI:15379"/>
        <dbReference type="ChEBI" id="CHEBI:15894"/>
        <dbReference type="ChEBI" id="CHEBI:16240"/>
        <dbReference type="ChEBI" id="CHEBI:35235"/>
        <dbReference type="ChEBI" id="CHEBI:62141"/>
        <dbReference type="EC" id="1.8.3.5"/>
    </reaction>
    <physiologicalReaction direction="left-to-right" evidence="15">
        <dbReference type="Rhea" id="RHEA:30232"/>
    </physiologicalReaction>
</comment>
<feature type="compositionally biased region" description="Gly residues" evidence="18">
    <location>
        <begin position="137"/>
        <end position="151"/>
    </location>
</feature>
<dbReference type="PANTHER" id="PTHR15944:SF3">
    <property type="entry name" value="PRENYLCYSTEINE OXIDASE 1"/>
    <property type="match status" value="1"/>
</dbReference>
<sequence length="655" mass="72121">MINGHRTFVARICRGCTSFAAESSSAHKVLCGSKLLARMKSQWTDARRTERMKHVCSENTTGAQRFPTFSILFASVGAGGRGQGRGQGRGPRSAEQTLLWIIRLPVFFPTPRMFDRQPALVGGKVPPSQSAASQGKGPRGGAGRGSSGPEGRGLSPSPSAMAARALLPPLLLLCCRGASSGAPELRRPPSRIGVIGAGIGGSSAAYFLRQKFGREARIDVFERGAVGGRLATVQLEGREFEAGGAVLHPLNLHMKHFVKELGLSVPQSQDGLMGIYNGEEFVFEESRWYVWTLLKLLWRYGLNPLRIYMWVEEVLEKFMRIYRYQSHDYAFSSPETLLHALGGTGFLHMLNQTIDESLQKARFSQAFINEMVTPIMRVNYGQSASINGFVGAVSLAGASGGLWSVEGGNKLVCSGLLYASKAQLISGPVISIEAKTRPKGRAGGLTKQYEVTYNSTSGETSGVYDILLIATPLQRKIANITFRNFDPPIPEFSPPYHQTVATFVHGHINASFFGYRDPSQFSLKAILTMEDPHLFVSSLGVVSPVKGNHLGPPVWKVFSHQLLTNEQLKLLFSSYDLVEVQKWLAYPHYAPPQKCPPFVLHDHMYYVNAIEWAASAMEMSAISAKNAALLAHHHWYNKMDRIDQEDLHERLKTEL</sequence>
<dbReference type="GeneTree" id="ENSGT00390000011206"/>
<reference evidence="20" key="1">
    <citation type="submission" date="2025-08" db="UniProtKB">
        <authorList>
            <consortium name="Ensembl"/>
        </authorList>
    </citation>
    <scope>IDENTIFICATION</scope>
</reference>
<accession>A0A8C5WWB2</accession>
<evidence type="ECO:0000313" key="20">
    <source>
        <dbReference type="Ensembl" id="ENSLLTP00000018381.1"/>
    </source>
</evidence>
<evidence type="ECO:0000256" key="9">
    <source>
        <dbReference type="ARBA" id="ARBA00023002"/>
    </source>
</evidence>
<feature type="domain" description="Prenylcysteine lyase" evidence="19">
    <location>
        <begin position="283"/>
        <end position="644"/>
    </location>
</feature>
<evidence type="ECO:0000256" key="13">
    <source>
        <dbReference type="ARBA" id="ARBA00040608"/>
    </source>
</evidence>
<keyword evidence="9" id="KW-0560">Oxidoreductase</keyword>
<keyword evidence="8" id="KW-0274">FAD</keyword>
<comment type="function">
    <text evidence="14">Prenylcysteine oxidase that cleaves the thioether bond of prenyl-L-cysteines, such as farnesylcysteine and geranylgeranylcysteine. Only active against free prenylcysteines and not prenylcysteine residues within prenylated proteins or peptides. Involved in the final step in the degradation of prenylated proteins, by degrading prenylcysteines after the protein has been degraded.</text>
</comment>
<evidence type="ECO:0000256" key="4">
    <source>
        <dbReference type="ARBA" id="ARBA00009967"/>
    </source>
</evidence>
<evidence type="ECO:0000256" key="14">
    <source>
        <dbReference type="ARBA" id="ARBA00045287"/>
    </source>
</evidence>
<dbReference type="SUPFAM" id="SSF51905">
    <property type="entry name" value="FAD/NAD(P)-binding domain"/>
    <property type="match status" value="1"/>
</dbReference>
<dbReference type="GO" id="GO:0001716">
    <property type="term" value="F:L-amino-acid oxidase activity"/>
    <property type="evidence" value="ECO:0007669"/>
    <property type="project" value="UniProtKB-EC"/>
</dbReference>
<evidence type="ECO:0000256" key="12">
    <source>
        <dbReference type="ARBA" id="ARBA00039077"/>
    </source>
</evidence>
<reference evidence="20" key="2">
    <citation type="submission" date="2025-09" db="UniProtKB">
        <authorList>
            <consortium name="Ensembl"/>
        </authorList>
    </citation>
    <scope>IDENTIFICATION</scope>
</reference>
<keyword evidence="6" id="KW-0285">Flavoprotein</keyword>
<dbReference type="PANTHER" id="PTHR15944">
    <property type="entry name" value="FARNESYLCYSTEINE LYASE"/>
    <property type="match status" value="1"/>
</dbReference>
<evidence type="ECO:0000256" key="6">
    <source>
        <dbReference type="ARBA" id="ARBA00022630"/>
    </source>
</evidence>
<evidence type="ECO:0000259" key="19">
    <source>
        <dbReference type="Pfam" id="PF07156"/>
    </source>
</evidence>
<evidence type="ECO:0000313" key="21">
    <source>
        <dbReference type="Proteomes" id="UP000694406"/>
    </source>
</evidence>
<evidence type="ECO:0000256" key="18">
    <source>
        <dbReference type="SAM" id="MobiDB-lite"/>
    </source>
</evidence>